<evidence type="ECO:0000313" key="3">
    <source>
        <dbReference type="EMBL" id="WWT33283.1"/>
    </source>
</evidence>
<reference evidence="3 4" key="1">
    <citation type="submission" date="2024-02" db="EMBL/GenBank/DDBJ databases">
        <title>Complete genome sequence of Pelagibacterium nitratireducens ZH15.</title>
        <authorList>
            <person name="Zhao L.H."/>
        </authorList>
    </citation>
    <scope>NUCLEOTIDE SEQUENCE [LARGE SCALE GENOMIC DNA]</scope>
    <source>
        <strain evidence="3 4">ZH15</strain>
    </source>
</reference>
<evidence type="ECO:0000259" key="2">
    <source>
        <dbReference type="Pfam" id="PF00296"/>
    </source>
</evidence>
<accession>A0ABZ2I310</accession>
<dbReference type="NCBIfam" id="TIGR03557">
    <property type="entry name" value="F420_G6P_family"/>
    <property type="match status" value="1"/>
</dbReference>
<dbReference type="PANTHER" id="PTHR43244">
    <property type="match status" value="1"/>
</dbReference>
<dbReference type="RefSeq" id="WP_338608764.1">
    <property type="nucleotide sequence ID" value="NZ_CP146275.1"/>
</dbReference>
<dbReference type="NCBIfam" id="TIGR03885">
    <property type="entry name" value="flavin_revert"/>
    <property type="match status" value="1"/>
</dbReference>
<keyword evidence="4" id="KW-1185">Reference proteome</keyword>
<dbReference type="SUPFAM" id="SSF51679">
    <property type="entry name" value="Bacterial luciferase-like"/>
    <property type="match status" value="1"/>
</dbReference>
<dbReference type="EMBL" id="CP146275">
    <property type="protein sequence ID" value="WWT33283.1"/>
    <property type="molecule type" value="Genomic_DNA"/>
</dbReference>
<dbReference type="InterPro" id="IPR019945">
    <property type="entry name" value="F420_G6P_DH-rel"/>
</dbReference>
<dbReference type="Pfam" id="PF00296">
    <property type="entry name" value="Bac_luciferase"/>
    <property type="match status" value="1"/>
</dbReference>
<proteinExistence type="predicted"/>
<organism evidence="3 4">
    <name type="scientific">Pelagibacterium nitratireducens</name>
    <dbReference type="NCBI Taxonomy" id="1046114"/>
    <lineage>
        <taxon>Bacteria</taxon>
        <taxon>Pseudomonadati</taxon>
        <taxon>Pseudomonadota</taxon>
        <taxon>Alphaproteobacteria</taxon>
        <taxon>Hyphomicrobiales</taxon>
        <taxon>Devosiaceae</taxon>
        <taxon>Pelagibacterium</taxon>
    </lineage>
</organism>
<keyword evidence="1 3" id="KW-0560">Oxidoreductase</keyword>
<feature type="domain" description="Luciferase-like" evidence="2">
    <location>
        <begin position="7"/>
        <end position="262"/>
    </location>
</feature>
<dbReference type="CDD" id="cd01097">
    <property type="entry name" value="Tetrahydromethanopterin_reductase"/>
    <property type="match status" value="1"/>
</dbReference>
<gene>
    <name evidence="3" type="ORF">V6617_02090</name>
</gene>
<dbReference type="PANTHER" id="PTHR43244:SF1">
    <property type="entry name" value="5,10-METHYLENETETRAHYDROMETHANOPTERIN REDUCTASE"/>
    <property type="match status" value="1"/>
</dbReference>
<evidence type="ECO:0000256" key="1">
    <source>
        <dbReference type="ARBA" id="ARBA00023002"/>
    </source>
</evidence>
<dbReference type="InterPro" id="IPR050564">
    <property type="entry name" value="F420-G6PD/mer"/>
</dbReference>
<evidence type="ECO:0000313" key="4">
    <source>
        <dbReference type="Proteomes" id="UP001369958"/>
    </source>
</evidence>
<dbReference type="Gene3D" id="3.20.20.30">
    <property type="entry name" value="Luciferase-like domain"/>
    <property type="match status" value="1"/>
</dbReference>
<dbReference type="Proteomes" id="UP001369958">
    <property type="component" value="Chromosome"/>
</dbReference>
<dbReference type="InterPro" id="IPR023907">
    <property type="entry name" value="Non-F420_Flavin_OxRdtase"/>
</dbReference>
<dbReference type="InterPro" id="IPR011251">
    <property type="entry name" value="Luciferase-like_dom"/>
</dbReference>
<sequence>MMEVGYHASHEQFAPKQLKRLTSLAEGAGFAHAMCSDHFHPWGHQQGNSAFTWAWLGAVLEATTLSLGTVTPPMGFRYHPALIAQAAGTLSQMYPERFAWLAIGTGEALNEHIVGRSWPSKSGRDTMLQAAAEIIRALWAGKTVSRIGPIAVDRARLYCRPPVAPDLFCAALTPATAREHASWSDGLLTVNQPPDRLEEIVQAYREGGGEGKLYLQVHLSWAETDAQASEQALDCWRYNLVSPALASQLPMPEDFEAATRTVGVADLDGRVFCSADLNRHVEWLSQFAALGFSRLYLHFVGPNQQACIEAFARNVLPPLRRKIE</sequence>
<name>A0ABZ2I310_9HYPH</name>
<dbReference type="GO" id="GO:0016491">
    <property type="term" value="F:oxidoreductase activity"/>
    <property type="evidence" value="ECO:0007669"/>
    <property type="project" value="UniProtKB-KW"/>
</dbReference>
<protein>
    <submittedName>
        <fullName evidence="3">TIGR03885 family FMN-dependent LLM class oxidoreductase</fullName>
        <ecNumber evidence="3">1.-.-.-</ecNumber>
    </submittedName>
</protein>
<dbReference type="EC" id="1.-.-.-" evidence="3"/>
<dbReference type="InterPro" id="IPR036661">
    <property type="entry name" value="Luciferase-like_sf"/>
</dbReference>